<keyword evidence="2 5" id="KW-0812">Transmembrane</keyword>
<name>A0A0M6XRN0_9RHOB</name>
<dbReference type="InterPro" id="IPR007829">
    <property type="entry name" value="TM2"/>
</dbReference>
<dbReference type="AlphaFoldDB" id="A0A0M6XRN0"/>
<dbReference type="Proteomes" id="UP000048908">
    <property type="component" value="Unassembled WGS sequence"/>
</dbReference>
<gene>
    <name evidence="7" type="ORF">JAN5088_01603</name>
</gene>
<evidence type="ECO:0000256" key="5">
    <source>
        <dbReference type="SAM" id="Phobius"/>
    </source>
</evidence>
<dbReference type="EMBL" id="CXPG01000016">
    <property type="protein sequence ID" value="CTQ32831.1"/>
    <property type="molecule type" value="Genomic_DNA"/>
</dbReference>
<keyword evidence="8" id="KW-1185">Reference proteome</keyword>
<sequence length="110" mass="12218">MALTTEQMMLVEQRVTNEKKSAGLAYLLWFFLPAFGAHRFYLGSTGAGVAQLLLFWLGLFSSVILIGFFLLAVWGIWVLVDAFLIPGLVDRDVMERRQRIGLDVGLAAPA</sequence>
<evidence type="ECO:0000256" key="4">
    <source>
        <dbReference type="ARBA" id="ARBA00023136"/>
    </source>
</evidence>
<comment type="subcellular location">
    <subcellularLocation>
        <location evidence="1">Membrane</location>
        <topology evidence="1">Multi-pass membrane protein</topology>
    </subcellularLocation>
</comment>
<dbReference type="InterPro" id="IPR050932">
    <property type="entry name" value="TM2D1-3-like"/>
</dbReference>
<evidence type="ECO:0000256" key="2">
    <source>
        <dbReference type="ARBA" id="ARBA00022692"/>
    </source>
</evidence>
<dbReference type="OrthoDB" id="2004788at2"/>
<dbReference type="STRING" id="282197.SAMN04488517_11810"/>
<dbReference type="PANTHER" id="PTHR21016:SF25">
    <property type="entry name" value="TM2 DOMAIN-CONTAINING PROTEIN DDB_G0277895-RELATED"/>
    <property type="match status" value="1"/>
</dbReference>
<dbReference type="RefSeq" id="WP_055682289.1">
    <property type="nucleotide sequence ID" value="NZ_CXPG01000016.1"/>
</dbReference>
<proteinExistence type="predicted"/>
<feature type="domain" description="TM2" evidence="6">
    <location>
        <begin position="19"/>
        <end position="69"/>
    </location>
</feature>
<keyword evidence="3 5" id="KW-1133">Transmembrane helix</keyword>
<protein>
    <submittedName>
        <fullName evidence="7">TM2 domain-containing protein</fullName>
    </submittedName>
</protein>
<evidence type="ECO:0000256" key="3">
    <source>
        <dbReference type="ARBA" id="ARBA00022989"/>
    </source>
</evidence>
<reference evidence="7 8" key="1">
    <citation type="submission" date="2015-07" db="EMBL/GenBank/DDBJ databases">
        <authorList>
            <person name="Noorani M."/>
        </authorList>
    </citation>
    <scope>NUCLEOTIDE SEQUENCE [LARGE SCALE GENOMIC DNA]</scope>
    <source>
        <strain evidence="7 8">CECT 5088</strain>
    </source>
</reference>
<evidence type="ECO:0000313" key="7">
    <source>
        <dbReference type="EMBL" id="CTQ32831.1"/>
    </source>
</evidence>
<dbReference type="PANTHER" id="PTHR21016">
    <property type="entry name" value="BETA-AMYLOID BINDING PROTEIN-RELATED"/>
    <property type="match status" value="1"/>
</dbReference>
<feature type="transmembrane region" description="Helical" evidence="5">
    <location>
        <begin position="53"/>
        <end position="80"/>
    </location>
</feature>
<organism evidence="7 8">
    <name type="scientific">Jannaschia rubra</name>
    <dbReference type="NCBI Taxonomy" id="282197"/>
    <lineage>
        <taxon>Bacteria</taxon>
        <taxon>Pseudomonadati</taxon>
        <taxon>Pseudomonadota</taxon>
        <taxon>Alphaproteobacteria</taxon>
        <taxon>Rhodobacterales</taxon>
        <taxon>Roseobacteraceae</taxon>
        <taxon>Jannaschia</taxon>
    </lineage>
</organism>
<evidence type="ECO:0000256" key="1">
    <source>
        <dbReference type="ARBA" id="ARBA00004141"/>
    </source>
</evidence>
<feature type="transmembrane region" description="Helical" evidence="5">
    <location>
        <begin position="21"/>
        <end position="41"/>
    </location>
</feature>
<dbReference type="GO" id="GO:0016020">
    <property type="term" value="C:membrane"/>
    <property type="evidence" value="ECO:0007669"/>
    <property type="project" value="UniProtKB-SubCell"/>
</dbReference>
<evidence type="ECO:0000313" key="8">
    <source>
        <dbReference type="Proteomes" id="UP000048908"/>
    </source>
</evidence>
<evidence type="ECO:0000259" key="6">
    <source>
        <dbReference type="Pfam" id="PF05154"/>
    </source>
</evidence>
<dbReference type="Pfam" id="PF05154">
    <property type="entry name" value="TM2"/>
    <property type="match status" value="1"/>
</dbReference>
<accession>A0A0M6XRN0</accession>
<keyword evidence="4 5" id="KW-0472">Membrane</keyword>